<dbReference type="PROSITE" id="PS50878">
    <property type="entry name" value="RT_POL"/>
    <property type="match status" value="1"/>
</dbReference>
<organism evidence="2 3">
    <name type="scientific">Microthlaspi erraticum</name>
    <dbReference type="NCBI Taxonomy" id="1685480"/>
    <lineage>
        <taxon>Eukaryota</taxon>
        <taxon>Viridiplantae</taxon>
        <taxon>Streptophyta</taxon>
        <taxon>Embryophyta</taxon>
        <taxon>Tracheophyta</taxon>
        <taxon>Spermatophyta</taxon>
        <taxon>Magnoliopsida</taxon>
        <taxon>eudicotyledons</taxon>
        <taxon>Gunneridae</taxon>
        <taxon>Pentapetalae</taxon>
        <taxon>rosids</taxon>
        <taxon>malvids</taxon>
        <taxon>Brassicales</taxon>
        <taxon>Brassicaceae</taxon>
        <taxon>Coluteocarpeae</taxon>
        <taxon>Microthlaspi</taxon>
    </lineage>
</organism>
<comment type="caution">
    <text evidence="2">The sequence shown here is derived from an EMBL/GenBank/DDBJ whole genome shotgun (WGS) entry which is preliminary data.</text>
</comment>
<dbReference type="InterPro" id="IPR043502">
    <property type="entry name" value="DNA/RNA_pol_sf"/>
</dbReference>
<evidence type="ECO:0000313" key="3">
    <source>
        <dbReference type="Proteomes" id="UP000467841"/>
    </source>
</evidence>
<dbReference type="SUPFAM" id="SSF56219">
    <property type="entry name" value="DNase I-like"/>
    <property type="match status" value="1"/>
</dbReference>
<keyword evidence="3" id="KW-1185">Reference proteome</keyword>
<name>A0A6D2ING1_9BRAS</name>
<reference evidence="2" key="1">
    <citation type="submission" date="2020-01" db="EMBL/GenBank/DDBJ databases">
        <authorList>
            <person name="Mishra B."/>
        </authorList>
    </citation>
    <scope>NUCLEOTIDE SEQUENCE [LARGE SCALE GENOMIC DNA]</scope>
</reference>
<dbReference type="CDD" id="cd01650">
    <property type="entry name" value="RT_nLTR_like"/>
    <property type="match status" value="1"/>
</dbReference>
<dbReference type="InterPro" id="IPR000477">
    <property type="entry name" value="RT_dom"/>
</dbReference>
<dbReference type="AlphaFoldDB" id="A0A6D2ING1"/>
<feature type="domain" description="Reverse transcriptase" evidence="1">
    <location>
        <begin position="243"/>
        <end position="470"/>
    </location>
</feature>
<dbReference type="PANTHER" id="PTHR33116">
    <property type="entry name" value="REVERSE TRANSCRIPTASE ZINC-BINDING DOMAIN-CONTAINING PROTEIN-RELATED-RELATED"/>
    <property type="match status" value="1"/>
</dbReference>
<dbReference type="OrthoDB" id="1609566at2759"/>
<sequence>MITCEVLLPDTQSWIVISVVYASNDVDTRQELWQELRNMHSHQRVQGKAWLILGDFNQTLNPSEHSTVADPIAKKLDRALVIDLWNIQFPSSFAIFGEPDFSDHASCGIVLDASSQRHNRPFKFFNFLLKNNEFLDIVERHCGSKIEGQEEILSHCVDYFQELLGAETDPQMFTQGDLNLLLPFNCSPEQSASLEKEFSAQEIRDAFVSLPRNKMCGPDGFSDEFFTSFWNVVGPEVTEAVGEFFRSGSILKQWNATTLVLIPKITNASKTSDFRPISCLNTVYMVISKLLANRLQKAFDSVRWDFILSALQAINVPKRFINWIEQCISTASFSVSVNGITGGYFRSTTGLRQGDPLSPYLFVLAMEIFSSLLKSRFDAGYIRYHPNTEDLSISHLMFADDVMIFFDGGCSSLHGINEALNDFASLSGLEMNKDKTSLYHAGLSQSETSAITTYRFKVGSLPIRYLGLPLIHRKLRIPECAPLIDTVKSKFRSWSVKTLSFAGRVQLIKSVISGIVAFWISTFILPKGCIKQIESLCCRFLWSGSIETAKGVKVSWEVCCLPKKEGGLGLRRFSSWNRTLFLRLIWLLFSNTSSLWVAWHRQHHLRDQSFWSIKENVRDSWNWRSLLHLRASAQNFIHVMVGNGASTSFWYDSWTPFGALINYVGIAGPRSFRIPWNAKVSEACND</sequence>
<dbReference type="PANTHER" id="PTHR33116:SF80">
    <property type="entry name" value="REVERSE TRANSCRIPTASE ZINC-BINDING DOMAIN-CONTAINING PROTEIN"/>
    <property type="match status" value="1"/>
</dbReference>
<evidence type="ECO:0000259" key="1">
    <source>
        <dbReference type="PROSITE" id="PS50878"/>
    </source>
</evidence>
<dbReference type="Proteomes" id="UP000467841">
    <property type="component" value="Unassembled WGS sequence"/>
</dbReference>
<dbReference type="EMBL" id="CACVBM020001096">
    <property type="protein sequence ID" value="CAA7030642.1"/>
    <property type="molecule type" value="Genomic_DNA"/>
</dbReference>
<proteinExistence type="predicted"/>
<dbReference type="InterPro" id="IPR036691">
    <property type="entry name" value="Endo/exonu/phosph_ase_sf"/>
</dbReference>
<accession>A0A6D2ING1</accession>
<gene>
    <name evidence="2" type="ORF">MERR_LOCUS17877</name>
</gene>
<dbReference type="Gene3D" id="3.60.10.10">
    <property type="entry name" value="Endonuclease/exonuclease/phosphatase"/>
    <property type="match status" value="1"/>
</dbReference>
<protein>
    <recommendedName>
        <fullName evidence="1">Reverse transcriptase domain-containing protein</fullName>
    </recommendedName>
</protein>
<evidence type="ECO:0000313" key="2">
    <source>
        <dbReference type="EMBL" id="CAA7030642.1"/>
    </source>
</evidence>
<dbReference type="Pfam" id="PF00078">
    <property type="entry name" value="RVT_1"/>
    <property type="match status" value="1"/>
</dbReference>
<dbReference type="SUPFAM" id="SSF56672">
    <property type="entry name" value="DNA/RNA polymerases"/>
    <property type="match status" value="1"/>
</dbReference>